<dbReference type="RefSeq" id="WP_124197073.1">
    <property type="nucleotide sequence ID" value="NZ_REGA01000020.1"/>
</dbReference>
<keyword evidence="2" id="KW-0436">Ligase</keyword>
<gene>
    <name evidence="2" type="ORF">EA473_18555</name>
</gene>
<dbReference type="SUPFAM" id="SSF55681">
    <property type="entry name" value="Class II aaRS and biotin synthetases"/>
    <property type="match status" value="1"/>
</dbReference>
<evidence type="ECO:0000259" key="1">
    <source>
        <dbReference type="PROSITE" id="PS51733"/>
    </source>
</evidence>
<dbReference type="Gene3D" id="3.30.930.10">
    <property type="entry name" value="Bira Bifunctional Protein, Domain 2"/>
    <property type="match status" value="1"/>
</dbReference>
<dbReference type="EMBL" id="REGA01000020">
    <property type="protein sequence ID" value="RQG91800.1"/>
    <property type="molecule type" value="Genomic_DNA"/>
</dbReference>
<comment type="caution">
    <text evidence="2">The sequence shown here is derived from an EMBL/GenBank/DDBJ whole genome shotgun (WGS) entry which is preliminary data.</text>
</comment>
<dbReference type="Pfam" id="PF21948">
    <property type="entry name" value="LplA-B_cat"/>
    <property type="match status" value="1"/>
</dbReference>
<dbReference type="OrthoDB" id="192160at2157"/>
<dbReference type="InterPro" id="IPR045864">
    <property type="entry name" value="aa-tRNA-synth_II/BPL/LPL"/>
</dbReference>
<dbReference type="PROSITE" id="PS51733">
    <property type="entry name" value="BPL_LPL_CATALYTIC"/>
    <property type="match status" value="1"/>
</dbReference>
<protein>
    <submittedName>
        <fullName evidence="2">Lipoate--protein ligase family protein</fullName>
    </submittedName>
</protein>
<evidence type="ECO:0000313" key="2">
    <source>
        <dbReference type="EMBL" id="RQG91800.1"/>
    </source>
</evidence>
<evidence type="ECO:0000313" key="3">
    <source>
        <dbReference type="Proteomes" id="UP000282323"/>
    </source>
</evidence>
<dbReference type="Proteomes" id="UP000282323">
    <property type="component" value="Unassembled WGS sequence"/>
</dbReference>
<dbReference type="InterPro" id="IPR004143">
    <property type="entry name" value="BPL_LPL_catalytic"/>
</dbReference>
<reference evidence="2 3" key="1">
    <citation type="submission" date="2018-10" db="EMBL/GenBank/DDBJ databases">
        <title>Natrarchaeobius chitinivorans gen. nov., sp. nov., and Natrarchaeobius haloalkaliphilus sp. nov., alkaliphilic, chitin-utilizing haloarchaea from hypersaline alkaline lakes.</title>
        <authorList>
            <person name="Sorokin D.Y."/>
            <person name="Elcheninov A.G."/>
            <person name="Kostrikina N.A."/>
            <person name="Bale N.J."/>
            <person name="Sinninghe Damste J.S."/>
            <person name="Khijniak T.V."/>
            <person name="Kublanov I.V."/>
            <person name="Toshchakov S.V."/>
        </authorList>
    </citation>
    <scope>NUCLEOTIDE SEQUENCE [LARGE SCALE GENOMIC DNA]</scope>
    <source>
        <strain evidence="2 3">AArcht4T</strain>
    </source>
</reference>
<dbReference type="AlphaFoldDB" id="A0A3N6M6S2"/>
<name>A0A3N6M6S2_NATCH</name>
<keyword evidence="3" id="KW-1185">Reference proteome</keyword>
<dbReference type="GO" id="GO:0016874">
    <property type="term" value="F:ligase activity"/>
    <property type="evidence" value="ECO:0007669"/>
    <property type="project" value="UniProtKB-KW"/>
</dbReference>
<sequence length="247" mass="26407">MLVFRGRAATIEADRAASERLRSVAAGGEPAVRVWIPHRQVAFGRRDANRDGYGRAREAARTRSFPPVQRDVGGRAVAYDGETTIAFARAEPVEDLRQGTADRYERTTAAVECALSSVGCETERGEPDGAFCPGTHSLSIPDSSPDRPSSRKVVGIAQRVRRDAAMTAGIAVVDAREEIVDVLEAVYDALEVPFDPDAVGAIAAGGDDVVDPEAVRSSLERALVGDDRPRIRPIADLEPDSVESGVE</sequence>
<feature type="domain" description="BPL/LPL catalytic" evidence="1">
    <location>
        <begin position="26"/>
        <end position="231"/>
    </location>
</feature>
<organism evidence="2 3">
    <name type="scientific">Natrarchaeobius chitinivorans</name>
    <dbReference type="NCBI Taxonomy" id="1679083"/>
    <lineage>
        <taxon>Archaea</taxon>
        <taxon>Methanobacteriati</taxon>
        <taxon>Methanobacteriota</taxon>
        <taxon>Stenosarchaea group</taxon>
        <taxon>Halobacteria</taxon>
        <taxon>Halobacteriales</taxon>
        <taxon>Natrialbaceae</taxon>
        <taxon>Natrarchaeobius</taxon>
    </lineage>
</organism>
<proteinExistence type="predicted"/>
<accession>A0A3N6M6S2</accession>